<evidence type="ECO:0000313" key="1">
    <source>
        <dbReference type="EMBL" id="GAY74676.1"/>
    </source>
</evidence>
<name>A0A4Y1Z701_9BACL</name>
<proteinExistence type="predicted"/>
<reference evidence="1 2" key="1">
    <citation type="submission" date="2017-11" db="EMBL/GenBank/DDBJ databases">
        <title>Draft Genome Sequence of Sporolactobacillus inulinus NBRC 111894 Isolated from Koso, a Japanese Sugar-Vegetable Fermented Beverage.</title>
        <authorList>
            <person name="Chiou T.Y."/>
            <person name="Oshima K."/>
            <person name="Suda W."/>
            <person name="Hattori M."/>
            <person name="Takahashi T."/>
        </authorList>
    </citation>
    <scope>NUCLEOTIDE SEQUENCE [LARGE SCALE GENOMIC DNA]</scope>
    <source>
        <strain evidence="1 2">NBRC111894</strain>
    </source>
</reference>
<dbReference type="AlphaFoldDB" id="A0A4Y1Z701"/>
<sequence length="51" mass="6089">MFGEPQDAAFYRTTYTHFLKYFVFLYFPTSVKKAGRAHALMEEGDLFFVWI</sequence>
<dbReference type="EMBL" id="BEXB01000001">
    <property type="protein sequence ID" value="GAY74676.1"/>
    <property type="molecule type" value="Genomic_DNA"/>
</dbReference>
<evidence type="ECO:0000313" key="2">
    <source>
        <dbReference type="Proteomes" id="UP000319716"/>
    </source>
</evidence>
<comment type="caution">
    <text evidence="1">The sequence shown here is derived from an EMBL/GenBank/DDBJ whole genome shotgun (WGS) entry which is preliminary data.</text>
</comment>
<protein>
    <submittedName>
        <fullName evidence="1">Uncharacterized protein</fullName>
    </submittedName>
</protein>
<dbReference type="Proteomes" id="UP000319716">
    <property type="component" value="Unassembled WGS sequence"/>
</dbReference>
<accession>A0A4Y1Z701</accession>
<gene>
    <name evidence="1" type="ORF">NBRC111894_230</name>
</gene>
<organism evidence="1 2">
    <name type="scientific">Sporolactobacillus inulinus</name>
    <dbReference type="NCBI Taxonomy" id="2078"/>
    <lineage>
        <taxon>Bacteria</taxon>
        <taxon>Bacillati</taxon>
        <taxon>Bacillota</taxon>
        <taxon>Bacilli</taxon>
        <taxon>Bacillales</taxon>
        <taxon>Sporolactobacillaceae</taxon>
        <taxon>Sporolactobacillus</taxon>
    </lineage>
</organism>